<dbReference type="RefSeq" id="WP_316788876.1">
    <property type="nucleotide sequence ID" value="NZ_CP053540.1"/>
</dbReference>
<dbReference type="AlphaFoldDB" id="A0AA96Y7L2"/>
<evidence type="ECO:0000313" key="4">
    <source>
        <dbReference type="EMBL" id="WOB45186.1"/>
    </source>
</evidence>
<keyword evidence="3" id="KW-0089">Bile pigment</keyword>
<dbReference type="InterPro" id="IPR009050">
    <property type="entry name" value="Globin-like_sf"/>
</dbReference>
<evidence type="ECO:0000256" key="3">
    <source>
        <dbReference type="ARBA" id="ARBA00023307"/>
    </source>
</evidence>
<dbReference type="InterPro" id="IPR012128">
    <property type="entry name" value="Phycobilisome_asu/bsu"/>
</dbReference>
<dbReference type="EMBL" id="CP053540">
    <property type="protein sequence ID" value="WOB45186.1"/>
    <property type="molecule type" value="Genomic_DNA"/>
</dbReference>
<accession>A0AA96Y7L2</accession>
<dbReference type="Pfam" id="PF00502">
    <property type="entry name" value="Phycobilisome"/>
    <property type="match status" value="1"/>
</dbReference>
<dbReference type="KEGG" id="tog:HNI00_20120"/>
<dbReference type="GO" id="GO:0030089">
    <property type="term" value="C:phycobilisome"/>
    <property type="evidence" value="ECO:0007669"/>
    <property type="project" value="InterPro"/>
</dbReference>
<dbReference type="InterPro" id="IPR038719">
    <property type="entry name" value="Phycobilisome_asu/bsu_sf"/>
</dbReference>
<evidence type="ECO:0000256" key="2">
    <source>
        <dbReference type="ARBA" id="ARBA00022991"/>
    </source>
</evidence>
<gene>
    <name evidence="4" type="ORF">HNI00_20120</name>
</gene>
<protein>
    <submittedName>
        <fullName evidence="4">Phycobilisome protein</fullName>
    </submittedName>
</protein>
<keyword evidence="2" id="KW-0157">Chromophore</keyword>
<proteinExistence type="inferred from homology"/>
<dbReference type="SUPFAM" id="SSF46458">
    <property type="entry name" value="Globin-like"/>
    <property type="match status" value="1"/>
</dbReference>
<name>A0AA96Y7L2_9CYAN</name>
<dbReference type="Gene3D" id="1.10.490.20">
    <property type="entry name" value="Phycocyanins"/>
    <property type="match status" value="1"/>
</dbReference>
<organism evidence="4">
    <name type="scientific">Thermoleptolyngbya oregonensis NK1-22</name>
    <dbReference type="NCBI Taxonomy" id="2547457"/>
    <lineage>
        <taxon>Bacteria</taxon>
        <taxon>Bacillati</taxon>
        <taxon>Cyanobacteriota</taxon>
        <taxon>Cyanophyceae</taxon>
        <taxon>Oculatellales</taxon>
        <taxon>Oculatellaceae</taxon>
        <taxon>Thermoleptolyngbya</taxon>
    </lineage>
</organism>
<dbReference type="CDD" id="cd08919">
    <property type="entry name" value="PBP-like"/>
    <property type="match status" value="1"/>
</dbReference>
<evidence type="ECO:0000256" key="1">
    <source>
        <dbReference type="ARBA" id="ARBA00008182"/>
    </source>
</evidence>
<comment type="similarity">
    <text evidence="1">Belongs to the phycobiliprotein family.</text>
</comment>
<reference evidence="4" key="1">
    <citation type="submission" date="2020-05" db="EMBL/GenBank/DDBJ databases">
        <authorList>
            <person name="Zhu T."/>
            <person name="Keshari N."/>
            <person name="Lu X."/>
        </authorList>
    </citation>
    <scope>NUCLEOTIDE SEQUENCE</scope>
    <source>
        <strain evidence="4">NK1-22</strain>
    </source>
</reference>
<sequence>MLSQMKRLSLETEGQYATDADLQFLRDYAKSYGQRVETYQRIQNAEALLLSQVQQYMMSKDPTLFRNGDNDLTTKWKRDTVRVLRYSAVAMLLNDPETLQERFLLWFQTIMRAFGAQRSCNATYEAMQHVVRQHLTPVQASLFCPILEINRHLLGGSNA</sequence>
<dbReference type="GO" id="GO:0015979">
    <property type="term" value="P:photosynthesis"/>
    <property type="evidence" value="ECO:0007669"/>
    <property type="project" value="InterPro"/>
</dbReference>